<organism evidence="1 2">
    <name type="scientific">Funneliformis mosseae</name>
    <name type="common">Endomycorrhizal fungus</name>
    <name type="synonym">Glomus mosseae</name>
    <dbReference type="NCBI Taxonomy" id="27381"/>
    <lineage>
        <taxon>Eukaryota</taxon>
        <taxon>Fungi</taxon>
        <taxon>Fungi incertae sedis</taxon>
        <taxon>Mucoromycota</taxon>
        <taxon>Glomeromycotina</taxon>
        <taxon>Glomeromycetes</taxon>
        <taxon>Glomerales</taxon>
        <taxon>Glomeraceae</taxon>
        <taxon>Funneliformis</taxon>
    </lineage>
</organism>
<comment type="caution">
    <text evidence="1">The sequence shown here is derived from an EMBL/GenBank/DDBJ whole genome shotgun (WGS) entry which is preliminary data.</text>
</comment>
<gene>
    <name evidence="1" type="ORF">FMOSSE_LOCUS8607</name>
</gene>
<evidence type="ECO:0000313" key="1">
    <source>
        <dbReference type="EMBL" id="CAG8594294.1"/>
    </source>
</evidence>
<dbReference type="Proteomes" id="UP000789375">
    <property type="component" value="Unassembled WGS sequence"/>
</dbReference>
<proteinExistence type="predicted"/>
<name>A0A9N9GB30_FUNMO</name>
<dbReference type="EMBL" id="CAJVPP010002269">
    <property type="protein sequence ID" value="CAG8594294.1"/>
    <property type="molecule type" value="Genomic_DNA"/>
</dbReference>
<dbReference type="AlphaFoldDB" id="A0A9N9GB30"/>
<sequence>MENNYNSDLEMEEIGFFYRKRHSETIEISIELGHDIRVRKWY</sequence>
<evidence type="ECO:0000313" key="2">
    <source>
        <dbReference type="Proteomes" id="UP000789375"/>
    </source>
</evidence>
<keyword evidence="2" id="KW-1185">Reference proteome</keyword>
<reference evidence="1" key="1">
    <citation type="submission" date="2021-06" db="EMBL/GenBank/DDBJ databases">
        <authorList>
            <person name="Kallberg Y."/>
            <person name="Tangrot J."/>
            <person name="Rosling A."/>
        </authorList>
    </citation>
    <scope>NUCLEOTIDE SEQUENCE</scope>
    <source>
        <strain evidence="1">87-6 pot B 2015</strain>
    </source>
</reference>
<protein>
    <submittedName>
        <fullName evidence="1">9845_t:CDS:1</fullName>
    </submittedName>
</protein>
<accession>A0A9N9GB30</accession>